<evidence type="ECO:0000313" key="4">
    <source>
        <dbReference type="Proteomes" id="UP001605036"/>
    </source>
</evidence>
<keyword evidence="4" id="KW-1185">Reference proteome</keyword>
<feature type="region of interest" description="Disordered" evidence="2">
    <location>
        <begin position="90"/>
        <end position="119"/>
    </location>
</feature>
<keyword evidence="1" id="KW-0175">Coiled coil</keyword>
<feature type="compositionally biased region" description="Polar residues" evidence="2">
    <location>
        <begin position="94"/>
        <end position="103"/>
    </location>
</feature>
<evidence type="ECO:0000313" key="3">
    <source>
        <dbReference type="EMBL" id="KAL2612273.1"/>
    </source>
</evidence>
<organism evidence="3 4">
    <name type="scientific">Riccia fluitans</name>
    <dbReference type="NCBI Taxonomy" id="41844"/>
    <lineage>
        <taxon>Eukaryota</taxon>
        <taxon>Viridiplantae</taxon>
        <taxon>Streptophyta</taxon>
        <taxon>Embryophyta</taxon>
        <taxon>Marchantiophyta</taxon>
        <taxon>Marchantiopsida</taxon>
        <taxon>Marchantiidae</taxon>
        <taxon>Marchantiales</taxon>
        <taxon>Ricciaceae</taxon>
        <taxon>Riccia</taxon>
    </lineage>
</organism>
<accession>A0ABD1XUD7</accession>
<evidence type="ECO:0000256" key="1">
    <source>
        <dbReference type="SAM" id="Coils"/>
    </source>
</evidence>
<feature type="compositionally biased region" description="Basic and acidic residues" evidence="2">
    <location>
        <begin position="1"/>
        <end position="21"/>
    </location>
</feature>
<sequence length="381" mass="43089">MGSEEPSRKHPRYESDPKDGNEGNLPLAVIPDSSHRSEAPMAVDEVVIETSQKGKEKVTESLHLPDVDIAVEDRRRLKIGLKVNRLEIDPPLSTPTRQTSGRGNNHIAPGDTTKEVPPTSSKLPFDGIMEEFVSQMTTMLSNILEHHGRANQRLASLEEDLIHAKREEEKLKATIEALERKKRKMNAKVALMEKKDLYKLLEAKMEGFQIANHPRTIGGFENLKLTITKKWMEISTFNLEEFEKCPMDYPEANNYIAGVNFVQGHRTLQDEVDRTGIDTCYSSLCEGLKATARTLPNSLVVFDYMQSIFDSYVNPTNDPNVQPLVKRLDADDFSMDKFFGLQDPTSPDDVQAGPYFEEDLTTNEHLNFELRVETSRPSRNG</sequence>
<name>A0ABD1XUD7_9MARC</name>
<gene>
    <name evidence="3" type="ORF">R1flu_023965</name>
</gene>
<dbReference type="Proteomes" id="UP001605036">
    <property type="component" value="Unassembled WGS sequence"/>
</dbReference>
<comment type="caution">
    <text evidence="3">The sequence shown here is derived from an EMBL/GenBank/DDBJ whole genome shotgun (WGS) entry which is preliminary data.</text>
</comment>
<feature type="region of interest" description="Disordered" evidence="2">
    <location>
        <begin position="1"/>
        <end position="39"/>
    </location>
</feature>
<evidence type="ECO:0000256" key="2">
    <source>
        <dbReference type="SAM" id="MobiDB-lite"/>
    </source>
</evidence>
<reference evidence="3 4" key="1">
    <citation type="submission" date="2024-09" db="EMBL/GenBank/DDBJ databases">
        <title>Chromosome-scale assembly of Riccia fluitans.</title>
        <authorList>
            <person name="Paukszto L."/>
            <person name="Sawicki J."/>
            <person name="Karawczyk K."/>
            <person name="Piernik-Szablinska J."/>
            <person name="Szczecinska M."/>
            <person name="Mazdziarz M."/>
        </authorList>
    </citation>
    <scope>NUCLEOTIDE SEQUENCE [LARGE SCALE GENOMIC DNA]</scope>
    <source>
        <strain evidence="3">Rf_01</strain>
        <tissue evidence="3">Aerial parts of the thallus</tissue>
    </source>
</reference>
<dbReference type="AlphaFoldDB" id="A0ABD1XUD7"/>
<proteinExistence type="predicted"/>
<dbReference type="EMBL" id="JBHFFA010000007">
    <property type="protein sequence ID" value="KAL2612273.1"/>
    <property type="molecule type" value="Genomic_DNA"/>
</dbReference>
<protein>
    <submittedName>
        <fullName evidence="3">Uncharacterized protein</fullName>
    </submittedName>
</protein>
<feature type="coiled-coil region" evidence="1">
    <location>
        <begin position="147"/>
        <end position="195"/>
    </location>
</feature>